<keyword evidence="2" id="KW-0645">Protease</keyword>
<keyword evidence="7" id="KW-1185">Reference proteome</keyword>
<name>A0A2S4LX63_9BURK</name>
<dbReference type="InterPro" id="IPR011929">
    <property type="entry name" value="Phage_pept_NlpC/P60"/>
</dbReference>
<dbReference type="EMBL" id="PQGA01000020">
    <property type="protein sequence ID" value="POR47052.1"/>
    <property type="molecule type" value="Genomic_DNA"/>
</dbReference>
<evidence type="ECO:0000256" key="2">
    <source>
        <dbReference type="ARBA" id="ARBA00022670"/>
    </source>
</evidence>
<dbReference type="InterPro" id="IPR038765">
    <property type="entry name" value="Papain-like_cys_pep_sf"/>
</dbReference>
<dbReference type="RefSeq" id="WP_244193373.1">
    <property type="nucleotide sequence ID" value="NZ_PQGA01000020.1"/>
</dbReference>
<dbReference type="InterPro" id="IPR000064">
    <property type="entry name" value="NLP_P60_dom"/>
</dbReference>
<accession>A0A2S4LX63</accession>
<reference evidence="6 7" key="1">
    <citation type="submission" date="2018-01" db="EMBL/GenBank/DDBJ databases">
        <title>Genomic Encyclopedia of Type Strains, Phase III (KMG-III): the genomes of soil and plant-associated and newly described type strains.</title>
        <authorList>
            <person name="Whitman W."/>
        </authorList>
    </citation>
    <scope>NUCLEOTIDE SEQUENCE [LARGE SCALE GENOMIC DNA]</scope>
    <source>
        <strain evidence="6 7">JCM 18070</strain>
    </source>
</reference>
<dbReference type="GO" id="GO:0008234">
    <property type="term" value="F:cysteine-type peptidase activity"/>
    <property type="evidence" value="ECO:0007669"/>
    <property type="project" value="UniProtKB-KW"/>
</dbReference>
<evidence type="ECO:0000256" key="4">
    <source>
        <dbReference type="ARBA" id="ARBA00022807"/>
    </source>
</evidence>
<evidence type="ECO:0000256" key="1">
    <source>
        <dbReference type="ARBA" id="ARBA00007074"/>
    </source>
</evidence>
<evidence type="ECO:0000313" key="6">
    <source>
        <dbReference type="EMBL" id="POR47052.1"/>
    </source>
</evidence>
<dbReference type="Proteomes" id="UP000237381">
    <property type="component" value="Unassembled WGS sequence"/>
</dbReference>
<evidence type="ECO:0000256" key="3">
    <source>
        <dbReference type="ARBA" id="ARBA00022801"/>
    </source>
</evidence>
<dbReference type="AlphaFoldDB" id="A0A2S4LX63"/>
<keyword evidence="4" id="KW-0788">Thiol protease</keyword>
<feature type="domain" description="NlpC/P60" evidence="5">
    <location>
        <begin position="8"/>
        <end position="140"/>
    </location>
</feature>
<dbReference type="PROSITE" id="PS51935">
    <property type="entry name" value="NLPC_P60"/>
    <property type="match status" value="1"/>
</dbReference>
<comment type="caution">
    <text evidence="6">The sequence shown here is derived from an EMBL/GenBank/DDBJ whole genome shotgun (WGS) entry which is preliminary data.</text>
</comment>
<dbReference type="NCBIfam" id="TIGR02219">
    <property type="entry name" value="phage_NlpC_fam"/>
    <property type="match status" value="1"/>
</dbReference>
<evidence type="ECO:0000313" key="7">
    <source>
        <dbReference type="Proteomes" id="UP000237381"/>
    </source>
</evidence>
<dbReference type="Gene3D" id="3.90.1720.10">
    <property type="entry name" value="endopeptidase domain like (from Nostoc punctiforme)"/>
    <property type="match status" value="1"/>
</dbReference>
<dbReference type="GO" id="GO:0006508">
    <property type="term" value="P:proteolysis"/>
    <property type="evidence" value="ECO:0007669"/>
    <property type="project" value="UniProtKB-KW"/>
</dbReference>
<keyword evidence="3" id="KW-0378">Hydrolase</keyword>
<comment type="similarity">
    <text evidence="1">Belongs to the peptidase C40 family.</text>
</comment>
<evidence type="ECO:0000259" key="5">
    <source>
        <dbReference type="PROSITE" id="PS51935"/>
    </source>
</evidence>
<sequence>MEDHAVVTIARVRFVAEARDWLGTPYQHQGRLKGTACDCIGLVIGVSRAVGLDVPDAPDYGRRPDGRLRGTLEAHLLRVPLADAQGGDVLLFAWHATPIHVAILTDADHFIHAYLPNRRVVESRLDEKTRRHVIAAYRIPGVV</sequence>
<dbReference type="Pfam" id="PF00877">
    <property type="entry name" value="NLPC_P60"/>
    <property type="match status" value="1"/>
</dbReference>
<organism evidence="6 7">
    <name type="scientific">Paraburkholderia eburnea</name>
    <dbReference type="NCBI Taxonomy" id="1189126"/>
    <lineage>
        <taxon>Bacteria</taxon>
        <taxon>Pseudomonadati</taxon>
        <taxon>Pseudomonadota</taxon>
        <taxon>Betaproteobacteria</taxon>
        <taxon>Burkholderiales</taxon>
        <taxon>Burkholderiaceae</taxon>
        <taxon>Paraburkholderia</taxon>
    </lineage>
</organism>
<gene>
    <name evidence="6" type="ORF">B0G62_12045</name>
</gene>
<proteinExistence type="inferred from homology"/>
<protein>
    <submittedName>
        <fullName evidence="6">NlpC/P60 family putative phage cell wall peptidase</fullName>
    </submittedName>
</protein>
<dbReference type="SUPFAM" id="SSF54001">
    <property type="entry name" value="Cysteine proteinases"/>
    <property type="match status" value="1"/>
</dbReference>